<proteinExistence type="predicted"/>
<keyword evidence="5" id="KW-0520">NAD</keyword>
<dbReference type="InterPro" id="IPR050721">
    <property type="entry name" value="Trk_Ktr_HKT_K-transport"/>
</dbReference>
<dbReference type="PRINTS" id="PR00335">
    <property type="entry name" value="KUPTAKETRKA"/>
</dbReference>
<evidence type="ECO:0000256" key="3">
    <source>
        <dbReference type="ARBA" id="ARBA00022538"/>
    </source>
</evidence>
<dbReference type="InterPro" id="IPR006037">
    <property type="entry name" value="RCK_C"/>
</dbReference>
<dbReference type="Proteomes" id="UP001595528">
    <property type="component" value="Unassembled WGS sequence"/>
</dbReference>
<comment type="caution">
    <text evidence="9">The sequence shown here is derived from an EMBL/GenBank/DDBJ whole genome shotgun (WGS) entry which is preliminary data.</text>
</comment>
<dbReference type="EMBL" id="JBHRTR010000005">
    <property type="protein sequence ID" value="MFC3225926.1"/>
    <property type="molecule type" value="Genomic_DNA"/>
</dbReference>
<keyword evidence="10" id="KW-1185">Reference proteome</keyword>
<evidence type="ECO:0000256" key="5">
    <source>
        <dbReference type="ARBA" id="ARBA00023027"/>
    </source>
</evidence>
<dbReference type="SUPFAM" id="SSF116726">
    <property type="entry name" value="TrkA C-terminal domain-like"/>
    <property type="match status" value="2"/>
</dbReference>
<dbReference type="PANTHER" id="PTHR43833:SF5">
    <property type="entry name" value="TRK SYSTEM POTASSIUM UPTAKE PROTEIN TRKA"/>
    <property type="match status" value="1"/>
</dbReference>
<dbReference type="NCBIfam" id="NF007031">
    <property type="entry name" value="PRK09496.1-2"/>
    <property type="match status" value="1"/>
</dbReference>
<accession>A0ABV7KUG5</accession>
<evidence type="ECO:0000313" key="10">
    <source>
        <dbReference type="Proteomes" id="UP001595528"/>
    </source>
</evidence>
<dbReference type="InterPro" id="IPR006036">
    <property type="entry name" value="K_uptake_TrkA"/>
</dbReference>
<dbReference type="NCBIfam" id="NF007039">
    <property type="entry name" value="PRK09496.3-2"/>
    <property type="match status" value="1"/>
</dbReference>
<evidence type="ECO:0000256" key="2">
    <source>
        <dbReference type="ARBA" id="ARBA00022448"/>
    </source>
</evidence>
<evidence type="ECO:0000313" key="9">
    <source>
        <dbReference type="EMBL" id="MFC3225926.1"/>
    </source>
</evidence>
<dbReference type="SUPFAM" id="SSF51735">
    <property type="entry name" value="NAD(P)-binding Rossmann-fold domains"/>
    <property type="match status" value="2"/>
</dbReference>
<dbReference type="InterPro" id="IPR003148">
    <property type="entry name" value="RCK_N"/>
</dbReference>
<feature type="domain" description="RCK N-terminal" evidence="7">
    <location>
        <begin position="233"/>
        <end position="352"/>
    </location>
</feature>
<dbReference type="NCBIfam" id="NF007032">
    <property type="entry name" value="PRK09496.1-4"/>
    <property type="match status" value="1"/>
</dbReference>
<feature type="domain" description="RCK C-terminal" evidence="8">
    <location>
        <begin position="372"/>
        <end position="453"/>
    </location>
</feature>
<evidence type="ECO:0000256" key="1">
    <source>
        <dbReference type="ARBA" id="ARBA00017378"/>
    </source>
</evidence>
<dbReference type="RefSeq" id="WP_379897668.1">
    <property type="nucleotide sequence ID" value="NZ_JBHRTR010000005.1"/>
</dbReference>
<keyword evidence="4" id="KW-0630">Potassium</keyword>
<dbReference type="PROSITE" id="PS51201">
    <property type="entry name" value="RCK_N"/>
    <property type="match status" value="2"/>
</dbReference>
<sequence length="458" mass="50221">MKIIICGAGMVGSNIAKQLAREGNDVTVIDRTPELIQRISDSIDVKGLVGMASYPDTLERAGAQDCDMLIAVTFADEVNMVACQVAHSLFHVPTKIARVRAQAYLNPEWSDLFSTDHLPIDVIISPEVEVARAIMRRLEVPGALDMIPFADGRVRTIGVRLGEDCPVVHTPLRQLTDLFPDLKAVVCGIVRNDKLVVPHGDDQLFPGDEIYFIADTQQVQRAMGLFGHEEKEARRLIIVGAGNIGLFLARQMEQTHPGVRIKLIERDLAHAEAAADRLHHSVVLHGDALDRELLDEANISGTEAIVALTNDDQVNILASLLAKRAGCQRAVALVNNEDYRGLITSLGIDVVVNPRGTTVSTILQYVRRGRIRQVYSLRDGTAEIIEAEALKTSGLVGKNLREMDIPDGIIVGAIVRGGEVVLPRGDTVIEAGDRVIMFAMSEMVRHVEKMFAVRLEYF</sequence>
<organism evidence="9 10">
    <name type="scientific">Marinibaculum pumilum</name>
    <dbReference type="NCBI Taxonomy" id="1766165"/>
    <lineage>
        <taxon>Bacteria</taxon>
        <taxon>Pseudomonadati</taxon>
        <taxon>Pseudomonadota</taxon>
        <taxon>Alphaproteobacteria</taxon>
        <taxon>Rhodospirillales</taxon>
        <taxon>Rhodospirillaceae</taxon>
        <taxon>Marinibaculum</taxon>
    </lineage>
</organism>
<evidence type="ECO:0000256" key="4">
    <source>
        <dbReference type="ARBA" id="ARBA00022958"/>
    </source>
</evidence>
<dbReference type="InterPro" id="IPR036721">
    <property type="entry name" value="RCK_C_sf"/>
</dbReference>
<evidence type="ECO:0000259" key="8">
    <source>
        <dbReference type="PROSITE" id="PS51202"/>
    </source>
</evidence>
<dbReference type="Gene3D" id="3.30.70.1450">
    <property type="entry name" value="Regulator of K+ conductance, C-terminal domain"/>
    <property type="match status" value="2"/>
</dbReference>
<evidence type="ECO:0000256" key="6">
    <source>
        <dbReference type="ARBA" id="ARBA00023065"/>
    </source>
</evidence>
<feature type="domain" description="RCK C-terminal" evidence="8">
    <location>
        <begin position="144"/>
        <end position="228"/>
    </location>
</feature>
<gene>
    <name evidence="9" type="primary">trkA</name>
    <name evidence="9" type="ORF">ACFOGJ_01700</name>
</gene>
<reference evidence="10" key="1">
    <citation type="journal article" date="2019" name="Int. J. Syst. Evol. Microbiol.">
        <title>The Global Catalogue of Microorganisms (GCM) 10K type strain sequencing project: providing services to taxonomists for standard genome sequencing and annotation.</title>
        <authorList>
            <consortium name="The Broad Institute Genomics Platform"/>
            <consortium name="The Broad Institute Genome Sequencing Center for Infectious Disease"/>
            <person name="Wu L."/>
            <person name="Ma J."/>
        </authorList>
    </citation>
    <scope>NUCLEOTIDE SEQUENCE [LARGE SCALE GENOMIC DNA]</scope>
    <source>
        <strain evidence="10">KCTC 42964</strain>
    </source>
</reference>
<feature type="domain" description="RCK N-terminal" evidence="7">
    <location>
        <begin position="1"/>
        <end position="124"/>
    </location>
</feature>
<evidence type="ECO:0000259" key="7">
    <source>
        <dbReference type="PROSITE" id="PS51201"/>
    </source>
</evidence>
<keyword evidence="2" id="KW-0813">Transport</keyword>
<keyword evidence="6" id="KW-0406">Ion transport</keyword>
<dbReference type="PANTHER" id="PTHR43833">
    <property type="entry name" value="POTASSIUM CHANNEL PROTEIN 2-RELATED-RELATED"/>
    <property type="match status" value="1"/>
</dbReference>
<dbReference type="PROSITE" id="PS51202">
    <property type="entry name" value="RCK_C"/>
    <property type="match status" value="2"/>
</dbReference>
<keyword evidence="3" id="KW-0633">Potassium transport</keyword>
<dbReference type="NCBIfam" id="NF007030">
    <property type="entry name" value="PRK09496.1-1"/>
    <property type="match status" value="1"/>
</dbReference>
<dbReference type="Pfam" id="PF02254">
    <property type="entry name" value="TrkA_N"/>
    <property type="match status" value="2"/>
</dbReference>
<protein>
    <recommendedName>
        <fullName evidence="1">Trk system potassium uptake protein TrkA</fullName>
    </recommendedName>
</protein>
<dbReference type="InterPro" id="IPR036291">
    <property type="entry name" value="NAD(P)-bd_dom_sf"/>
</dbReference>
<name>A0ABV7KUG5_9PROT</name>
<dbReference type="NCBIfam" id="NF007041">
    <property type="entry name" value="PRK09496.3-4"/>
    <property type="match status" value="1"/>
</dbReference>
<dbReference type="Gene3D" id="3.40.50.720">
    <property type="entry name" value="NAD(P)-binding Rossmann-like Domain"/>
    <property type="match status" value="2"/>
</dbReference>
<dbReference type="Pfam" id="PF02080">
    <property type="entry name" value="TrkA_C"/>
    <property type="match status" value="2"/>
</dbReference>